<dbReference type="InterPro" id="IPR043504">
    <property type="entry name" value="Peptidase_S1_PA_chymotrypsin"/>
</dbReference>
<proteinExistence type="inferred from homology"/>
<evidence type="ECO:0000256" key="6">
    <source>
        <dbReference type="ARBA" id="ARBA00023157"/>
    </source>
</evidence>
<dbReference type="GO" id="GO:0160032">
    <property type="term" value="P:Toll receptor ligand protein activation cascade"/>
    <property type="evidence" value="ECO:0007669"/>
    <property type="project" value="UniProtKB-ARBA"/>
</dbReference>
<dbReference type="Gene3D" id="2.60.120.290">
    <property type="entry name" value="Spermadhesin, CUB domain"/>
    <property type="match status" value="1"/>
</dbReference>
<keyword evidence="11" id="KW-0418">Kinase</keyword>
<comment type="similarity">
    <text evidence="7">Belongs to the peptidase S1 family. CLIP subfamily.</text>
</comment>
<dbReference type="SMART" id="SM00042">
    <property type="entry name" value="CUB"/>
    <property type="match status" value="1"/>
</dbReference>
<dbReference type="GO" id="GO:0050832">
    <property type="term" value="P:defense response to fungus"/>
    <property type="evidence" value="ECO:0007669"/>
    <property type="project" value="UniProtKB-ARBA"/>
</dbReference>
<evidence type="ECO:0000256" key="8">
    <source>
        <dbReference type="PROSITE-ProRule" id="PRU00059"/>
    </source>
</evidence>
<evidence type="ECO:0000256" key="5">
    <source>
        <dbReference type="ARBA" id="ARBA00022825"/>
    </source>
</evidence>
<evidence type="ECO:0000256" key="7">
    <source>
        <dbReference type="ARBA" id="ARBA00024195"/>
    </source>
</evidence>
<dbReference type="PRINTS" id="PR00722">
    <property type="entry name" value="CHYMOTRYPSIN"/>
</dbReference>
<dbReference type="AlphaFoldDB" id="W5JTP1"/>
<dbReference type="PANTHER" id="PTHR24252:SF7">
    <property type="entry name" value="HYALIN"/>
    <property type="match status" value="1"/>
</dbReference>
<evidence type="ECO:0000256" key="3">
    <source>
        <dbReference type="ARBA" id="ARBA00022670"/>
    </source>
</evidence>
<dbReference type="InterPro" id="IPR000859">
    <property type="entry name" value="CUB_dom"/>
</dbReference>
<sequence length="364" mass="40023">MKFGSTYQLVSPRYPQNYPANIECTYTIRAPYGYRIAVDCPTLQIPSSTNCRLDSLKVSRSGRLDFSDAYVYCGVGSLQEKSTGNSLTMRLTSAPTSFGGKFSCTLSIPEQNCECGRKKTQRIVNGVETVVNEFPMMAALIDVKTKTVICGATIITDNYALTAAHCLLQRTTNDTVLLVGDHNIRSGSDTSFAQIYVVVQFLSHYGFTLKPVANDIALVRTERAIQYNAAVGPACLPWRYTRQSFEGLQLEATGWGDLDFGGPRSDTLQKVQLSVIANSQCSQRLGSTVPYQQLCTFTPDRDTCQADSGGPLFYTNPSTGLLYNVGLVSFGFACATERPSVNTRVTEFLDWIMANSATSFYCFR</sequence>
<protein>
    <submittedName>
        <fullName evidence="11">Lumbrokinase-3(1)</fullName>
    </submittedName>
</protein>
<dbReference type="OrthoDB" id="6380398at2759"/>
<organism evidence="11">
    <name type="scientific">Anopheles darlingi</name>
    <name type="common">Mosquito</name>
    <dbReference type="NCBI Taxonomy" id="43151"/>
    <lineage>
        <taxon>Eukaryota</taxon>
        <taxon>Metazoa</taxon>
        <taxon>Ecdysozoa</taxon>
        <taxon>Arthropoda</taxon>
        <taxon>Hexapoda</taxon>
        <taxon>Insecta</taxon>
        <taxon>Pterygota</taxon>
        <taxon>Neoptera</taxon>
        <taxon>Endopterygota</taxon>
        <taxon>Diptera</taxon>
        <taxon>Nematocera</taxon>
        <taxon>Culicoidea</taxon>
        <taxon>Culicidae</taxon>
        <taxon>Anophelinae</taxon>
        <taxon>Anopheles</taxon>
    </lineage>
</organism>
<dbReference type="GO" id="GO:0005576">
    <property type="term" value="C:extracellular region"/>
    <property type="evidence" value="ECO:0007669"/>
    <property type="project" value="UniProtKB-SubCell"/>
</dbReference>
<evidence type="ECO:0000256" key="4">
    <source>
        <dbReference type="ARBA" id="ARBA00022801"/>
    </source>
</evidence>
<dbReference type="CDD" id="cd00190">
    <property type="entry name" value="Tryp_SPc"/>
    <property type="match status" value="1"/>
</dbReference>
<evidence type="ECO:0000256" key="2">
    <source>
        <dbReference type="ARBA" id="ARBA00022525"/>
    </source>
</evidence>
<evidence type="ECO:0000313" key="11">
    <source>
        <dbReference type="EMBL" id="ETN67732.1"/>
    </source>
</evidence>
<evidence type="ECO:0000313" key="12">
    <source>
        <dbReference type="EnsemblMetazoa" id="ADAC000462-PA"/>
    </source>
</evidence>
<dbReference type="EMBL" id="ADMH02000120">
    <property type="protein sequence ID" value="ETN67732.1"/>
    <property type="molecule type" value="Genomic_DNA"/>
</dbReference>
<comment type="subcellular location">
    <subcellularLocation>
        <location evidence="1">Secreted</location>
    </subcellularLocation>
</comment>
<keyword evidence="4" id="KW-0378">Hydrolase</keyword>
<evidence type="ECO:0000259" key="10">
    <source>
        <dbReference type="PROSITE" id="PS50240"/>
    </source>
</evidence>
<evidence type="ECO:0000256" key="1">
    <source>
        <dbReference type="ARBA" id="ARBA00004613"/>
    </source>
</evidence>
<reference evidence="11" key="3">
    <citation type="journal article" date="2013" name="Nucleic Acids Res.">
        <title>The genome of Anopheles darlingi, the main neotropical malaria vector.</title>
        <authorList>
            <person name="Marinotti O."/>
            <person name="Cerqueira G.C."/>
            <person name="de Almeida L.G."/>
            <person name="Ferro M.I."/>
            <person name="Loreto E.L."/>
            <person name="Zaha A."/>
            <person name="Teixeira S.M."/>
            <person name="Wespiser A.R."/>
            <person name="Almeida E Silva A."/>
            <person name="Schlindwein A.D."/>
            <person name="Pacheco A.C."/>
            <person name="Silva A.L."/>
            <person name="Graveley B.R."/>
            <person name="Walenz B.P."/>
            <person name="Lima Bde A."/>
            <person name="Ribeiro C.A."/>
            <person name="Nunes-Silva C.G."/>
            <person name="de Carvalho C.R."/>
            <person name="Soares C.M."/>
            <person name="de Menezes C.B."/>
            <person name="Matiolli C."/>
            <person name="Caffrey D."/>
            <person name="Araujo D.A."/>
            <person name="de Oliveira D.M."/>
            <person name="Golenbock D."/>
            <person name="Grisard E.C."/>
            <person name="Fantinatti-Garboggini F."/>
            <person name="de Carvalho F.M."/>
            <person name="Barcellos F.G."/>
            <person name="Prosdocimi F."/>
            <person name="May G."/>
            <person name="Azevedo Junior G.M."/>
            <person name="Guimaraes G.M."/>
            <person name="Goldman G.H."/>
            <person name="Padilha I.Q."/>
            <person name="Batista Jda S."/>
            <person name="Ferro J.A."/>
            <person name="Ribeiro J.M."/>
            <person name="Fietto J.L."/>
            <person name="Dabbas K.M."/>
            <person name="Cerdeira L."/>
            <person name="Agnez-Lima L.F."/>
            <person name="Brocchi M."/>
            <person name="de Carvalho M.O."/>
            <person name="Teixeira Mde M."/>
            <person name="Diniz Maia Mde M."/>
            <person name="Goldman M.H."/>
            <person name="Cruz Schneider M.P."/>
            <person name="Felipe M.S."/>
            <person name="Hungria M."/>
            <person name="Nicolas M.F."/>
            <person name="Pereira M."/>
            <person name="Montes M.A."/>
            <person name="Cantao M.E."/>
            <person name="Vincentz M."/>
            <person name="Rafael M.S."/>
            <person name="Silverman N."/>
            <person name="Stoco P.H."/>
            <person name="Souza R.C."/>
            <person name="Vicentini R."/>
            <person name="Gazzinelli R.T."/>
            <person name="Neves Rde O."/>
            <person name="Silva R."/>
            <person name="Astolfi-Filho S."/>
            <person name="Maciel T.E."/>
            <person name="Urmenyi T.P."/>
            <person name="Tadei W.P."/>
            <person name="Camargo E.P."/>
            <person name="de Vasconcelos A.T."/>
        </authorList>
    </citation>
    <scope>NUCLEOTIDE SEQUENCE</scope>
</reference>
<dbReference type="EnsemblMetazoa" id="ADAC000462-RA">
    <property type="protein sequence ID" value="ADAC000462-PA"/>
    <property type="gene ID" value="ADAC000462"/>
</dbReference>
<keyword evidence="6" id="KW-1015">Disulfide bond</keyword>
<accession>W5JTP1</accession>
<dbReference type="GO" id="GO:0006508">
    <property type="term" value="P:proteolysis"/>
    <property type="evidence" value="ECO:0007669"/>
    <property type="project" value="UniProtKB-KW"/>
</dbReference>
<reference evidence="11" key="2">
    <citation type="submission" date="2010-05" db="EMBL/GenBank/DDBJ databases">
        <authorList>
            <person name="Almeida L.G."/>
            <person name="Nicolas M.F."/>
            <person name="Souza R.C."/>
            <person name="Vasconcelos A.T.R."/>
        </authorList>
    </citation>
    <scope>NUCLEOTIDE SEQUENCE</scope>
</reference>
<comment type="caution">
    <text evidence="8">Lacks conserved residue(s) required for the propagation of feature annotation.</text>
</comment>
<dbReference type="FunFam" id="2.40.10.10:FF:000015">
    <property type="entry name" value="Atrial natriuretic peptide-converting enzyme"/>
    <property type="match status" value="1"/>
</dbReference>
<keyword evidence="2" id="KW-0964">Secreted</keyword>
<gene>
    <name evidence="11" type="ORF">AND_000462</name>
</gene>
<dbReference type="eggNOG" id="KOG3627">
    <property type="taxonomic scope" value="Eukaryota"/>
</dbReference>
<dbReference type="HOGENOM" id="CLU_006842_2_0_1"/>
<dbReference type="STRING" id="43151.W5JTP1"/>
<evidence type="ECO:0000313" key="13">
    <source>
        <dbReference type="Proteomes" id="UP000000673"/>
    </source>
</evidence>
<dbReference type="OMA" id="VICGATI"/>
<feature type="domain" description="Peptidase S1" evidence="10">
    <location>
        <begin position="123"/>
        <end position="357"/>
    </location>
</feature>
<dbReference type="CDD" id="cd00041">
    <property type="entry name" value="CUB"/>
    <property type="match status" value="1"/>
</dbReference>
<name>W5JTP1_ANODA</name>
<keyword evidence="5" id="KW-0720">Serine protease</keyword>
<dbReference type="InterPro" id="IPR001254">
    <property type="entry name" value="Trypsin_dom"/>
</dbReference>
<reference evidence="11 13" key="1">
    <citation type="journal article" date="2010" name="BMC Genomics">
        <title>Combination of measures distinguishes pre-miRNAs from other stem-loops in the genome of the newly sequenced Anopheles darlingi.</title>
        <authorList>
            <person name="Mendes N.D."/>
            <person name="Freitas A.T."/>
            <person name="Vasconcelos A.T."/>
            <person name="Sagot M.F."/>
        </authorList>
    </citation>
    <scope>NUCLEOTIDE SEQUENCE</scope>
</reference>
<dbReference type="GO" id="GO:0035008">
    <property type="term" value="P:positive regulation of melanization defense response"/>
    <property type="evidence" value="ECO:0007669"/>
    <property type="project" value="UniProtKB-ARBA"/>
</dbReference>
<reference evidence="12" key="4">
    <citation type="submission" date="2015-06" db="UniProtKB">
        <authorList>
            <consortium name="EnsemblMetazoa"/>
        </authorList>
    </citation>
    <scope>IDENTIFICATION</scope>
</reference>
<keyword evidence="11" id="KW-0808">Transferase</keyword>
<dbReference type="SMART" id="SM00020">
    <property type="entry name" value="Tryp_SPc"/>
    <property type="match status" value="1"/>
</dbReference>
<dbReference type="Gene3D" id="2.40.10.10">
    <property type="entry name" value="Trypsin-like serine proteases"/>
    <property type="match status" value="1"/>
</dbReference>
<dbReference type="PROSITE" id="PS00134">
    <property type="entry name" value="TRYPSIN_HIS"/>
    <property type="match status" value="1"/>
</dbReference>
<dbReference type="InterPro" id="IPR018114">
    <property type="entry name" value="TRYPSIN_HIS"/>
</dbReference>
<dbReference type="PANTHER" id="PTHR24252">
    <property type="entry name" value="ACROSIN-RELATED"/>
    <property type="match status" value="1"/>
</dbReference>
<evidence type="ECO:0000259" key="9">
    <source>
        <dbReference type="PROSITE" id="PS01180"/>
    </source>
</evidence>
<dbReference type="SUPFAM" id="SSF49854">
    <property type="entry name" value="Spermadhesin, CUB domain"/>
    <property type="match status" value="1"/>
</dbReference>
<dbReference type="GO" id="GO:0004252">
    <property type="term" value="F:serine-type endopeptidase activity"/>
    <property type="evidence" value="ECO:0007669"/>
    <property type="project" value="InterPro"/>
</dbReference>
<dbReference type="Proteomes" id="UP000000673">
    <property type="component" value="Unassembled WGS sequence"/>
</dbReference>
<dbReference type="PROSITE" id="PS01180">
    <property type="entry name" value="CUB"/>
    <property type="match status" value="1"/>
</dbReference>
<dbReference type="VEuPathDB" id="VectorBase:ADAR2_007469"/>
<dbReference type="InterPro" id="IPR001314">
    <property type="entry name" value="Peptidase_S1A"/>
</dbReference>
<feature type="domain" description="CUB" evidence="9">
    <location>
        <begin position="1"/>
        <end position="109"/>
    </location>
</feature>
<dbReference type="Pfam" id="PF00431">
    <property type="entry name" value="CUB"/>
    <property type="match status" value="1"/>
</dbReference>
<dbReference type="InterPro" id="IPR035914">
    <property type="entry name" value="Sperma_CUB_dom_sf"/>
</dbReference>
<keyword evidence="13" id="KW-1185">Reference proteome</keyword>
<dbReference type="InterPro" id="IPR009003">
    <property type="entry name" value="Peptidase_S1_PA"/>
</dbReference>
<dbReference type="Pfam" id="PF00089">
    <property type="entry name" value="Trypsin"/>
    <property type="match status" value="1"/>
</dbReference>
<dbReference type="PROSITE" id="PS50240">
    <property type="entry name" value="TRYPSIN_DOM"/>
    <property type="match status" value="1"/>
</dbReference>
<dbReference type="GO" id="GO:0016301">
    <property type="term" value="F:kinase activity"/>
    <property type="evidence" value="ECO:0007669"/>
    <property type="project" value="UniProtKB-KW"/>
</dbReference>
<dbReference type="VEuPathDB" id="VectorBase:ADAC000462"/>
<dbReference type="SUPFAM" id="SSF50494">
    <property type="entry name" value="Trypsin-like serine proteases"/>
    <property type="match status" value="1"/>
</dbReference>
<keyword evidence="3" id="KW-0645">Protease</keyword>